<keyword evidence="3" id="KW-1185">Reference proteome</keyword>
<protein>
    <recommendedName>
        <fullName evidence="4">FecR protein</fullName>
    </recommendedName>
</protein>
<evidence type="ECO:0008006" key="4">
    <source>
        <dbReference type="Google" id="ProtNLM"/>
    </source>
</evidence>
<reference evidence="2 3" key="1">
    <citation type="submission" date="2019-02" db="EMBL/GenBank/DDBJ databases">
        <title>Deep-cultivation of Planctomycetes and their phenomic and genomic characterization uncovers novel biology.</title>
        <authorList>
            <person name="Wiegand S."/>
            <person name="Jogler M."/>
            <person name="Boedeker C."/>
            <person name="Pinto D."/>
            <person name="Vollmers J."/>
            <person name="Rivas-Marin E."/>
            <person name="Kohn T."/>
            <person name="Peeters S.H."/>
            <person name="Heuer A."/>
            <person name="Rast P."/>
            <person name="Oberbeckmann S."/>
            <person name="Bunk B."/>
            <person name="Jeske O."/>
            <person name="Meyerdierks A."/>
            <person name="Storesund J.E."/>
            <person name="Kallscheuer N."/>
            <person name="Luecker S."/>
            <person name="Lage O.M."/>
            <person name="Pohl T."/>
            <person name="Merkel B.J."/>
            <person name="Hornburger P."/>
            <person name="Mueller R.-W."/>
            <person name="Bruemmer F."/>
            <person name="Labrenz M."/>
            <person name="Spormann A.M."/>
            <person name="Op den Camp H."/>
            <person name="Overmann J."/>
            <person name="Amann R."/>
            <person name="Jetten M.S.M."/>
            <person name="Mascher T."/>
            <person name="Medema M.H."/>
            <person name="Devos D.P."/>
            <person name="Kaster A.-K."/>
            <person name="Ovreas L."/>
            <person name="Rohde M."/>
            <person name="Galperin M.Y."/>
            <person name="Jogler C."/>
        </authorList>
    </citation>
    <scope>NUCLEOTIDE SEQUENCE [LARGE SCALE GENOMIC DNA]</scope>
    <source>
        <strain evidence="2 3">Pla133</strain>
    </source>
</reference>
<dbReference type="EMBL" id="CP036287">
    <property type="protein sequence ID" value="QDU66260.1"/>
    <property type="molecule type" value="Genomic_DNA"/>
</dbReference>
<name>A0A518BGZ7_9BACT</name>
<dbReference type="AlphaFoldDB" id="A0A518BGZ7"/>
<proteinExistence type="predicted"/>
<dbReference type="Proteomes" id="UP000316921">
    <property type="component" value="Chromosome"/>
</dbReference>
<gene>
    <name evidence="2" type="ORF">Pla133_13260</name>
</gene>
<dbReference type="KEGG" id="pbap:Pla133_13260"/>
<dbReference type="RefSeq" id="WP_145063661.1">
    <property type="nucleotide sequence ID" value="NZ_CP036287.1"/>
</dbReference>
<sequence precursor="true">MKLHAPSAVAGAFALVGILSLVAAAQLTQPGSALVKVDITRPLEVKPSPRDLVEIREGDSYLVPPGKRLVVTDLGVWLPISGVDQVHLMLEGADHFIVKPLPTTEVRSGMVHLNRGLIIDAGRVVTVRDSSESLQSAVFWGYLGDE</sequence>
<feature type="chain" id="PRO_5022193106" description="FecR protein" evidence="1">
    <location>
        <begin position="26"/>
        <end position="146"/>
    </location>
</feature>
<evidence type="ECO:0000256" key="1">
    <source>
        <dbReference type="SAM" id="SignalP"/>
    </source>
</evidence>
<accession>A0A518BGZ7</accession>
<keyword evidence="1" id="KW-0732">Signal</keyword>
<evidence type="ECO:0000313" key="3">
    <source>
        <dbReference type="Proteomes" id="UP000316921"/>
    </source>
</evidence>
<organism evidence="2 3">
    <name type="scientific">Engelhardtia mirabilis</name>
    <dbReference type="NCBI Taxonomy" id="2528011"/>
    <lineage>
        <taxon>Bacteria</taxon>
        <taxon>Pseudomonadati</taxon>
        <taxon>Planctomycetota</taxon>
        <taxon>Planctomycetia</taxon>
        <taxon>Planctomycetia incertae sedis</taxon>
        <taxon>Engelhardtia</taxon>
    </lineage>
</organism>
<evidence type="ECO:0000313" key="2">
    <source>
        <dbReference type="EMBL" id="QDU66260.1"/>
    </source>
</evidence>
<feature type="signal peptide" evidence="1">
    <location>
        <begin position="1"/>
        <end position="25"/>
    </location>
</feature>